<reference evidence="2" key="1">
    <citation type="submission" date="2018-10" db="EMBL/GenBank/DDBJ databases">
        <title>Hidden diversity of soil giant viruses.</title>
        <authorList>
            <person name="Schulz F."/>
            <person name="Alteio L."/>
            <person name="Goudeau D."/>
            <person name="Ryan E.M."/>
            <person name="Malmstrom R.R."/>
            <person name="Blanchard J."/>
            <person name="Woyke T."/>
        </authorList>
    </citation>
    <scope>NUCLEOTIDE SEQUENCE</scope>
    <source>
        <strain evidence="2">SAV1</strain>
    </source>
</reference>
<name>A0A3G5AJ19_9VIRU</name>
<evidence type="ECO:0000256" key="1">
    <source>
        <dbReference type="SAM" id="Phobius"/>
    </source>
</evidence>
<feature type="transmembrane region" description="Helical" evidence="1">
    <location>
        <begin position="104"/>
        <end position="123"/>
    </location>
</feature>
<dbReference type="EMBL" id="MK072478">
    <property type="protein sequence ID" value="AYV85793.1"/>
    <property type="molecule type" value="Genomic_DNA"/>
</dbReference>
<accession>A0A3G5AJ19</accession>
<protein>
    <submittedName>
        <fullName evidence="2">Uncharacterized protein</fullName>
    </submittedName>
</protein>
<keyword evidence="1" id="KW-0472">Membrane</keyword>
<feature type="transmembrane region" description="Helical" evidence="1">
    <location>
        <begin position="30"/>
        <end position="48"/>
    </location>
</feature>
<proteinExistence type="predicted"/>
<keyword evidence="1" id="KW-0812">Transmembrane</keyword>
<keyword evidence="1" id="KW-1133">Transmembrane helix</keyword>
<sequence length="275" mass="32473">MLFSKPYYKFPYCDYPYTIDEKFSYYFRKFLYYGMNLFGVGLYSKFLLKQPWLTNKEISEKTIPELENLISLSKCNIWWHVKNLLVNLVIASQGIYYIKNYNVQLGIGIFFGILSVNNFYGILANMHNNIRFGIHISVINYGKKISRAIKEITTEINSLNSQTIPQQNQGNIESIILKEIIDKKCTWMSLTYLINDHSVYVIQNSYYEDLIFVFPIKATAEDFQKELSNYDSGFVDYLHNNPEEISRIRNDFIKSKLQSKLVYHYYSSQYDTKSL</sequence>
<evidence type="ECO:0000313" key="2">
    <source>
        <dbReference type="EMBL" id="AYV85793.1"/>
    </source>
</evidence>
<organism evidence="2">
    <name type="scientific">Satyrvirus sp</name>
    <dbReference type="NCBI Taxonomy" id="2487771"/>
    <lineage>
        <taxon>Viruses</taxon>
        <taxon>Varidnaviria</taxon>
        <taxon>Bamfordvirae</taxon>
        <taxon>Nucleocytoviricota</taxon>
        <taxon>Megaviricetes</taxon>
        <taxon>Imitervirales</taxon>
        <taxon>Mimiviridae</taxon>
        <taxon>Megamimivirinae</taxon>
    </lineage>
</organism>
<gene>
    <name evidence="2" type="ORF">Satyrvirus42_2</name>
</gene>